<accession>A0AAD5M6X4</accession>
<gene>
    <name evidence="7" type="ORF">P43SY_008834</name>
</gene>
<organism evidence="7 8">
    <name type="scientific">Pythium insidiosum</name>
    <name type="common">Pythiosis disease agent</name>
    <dbReference type="NCBI Taxonomy" id="114742"/>
    <lineage>
        <taxon>Eukaryota</taxon>
        <taxon>Sar</taxon>
        <taxon>Stramenopiles</taxon>
        <taxon>Oomycota</taxon>
        <taxon>Peronosporomycetes</taxon>
        <taxon>Pythiales</taxon>
        <taxon>Pythiaceae</taxon>
        <taxon>Pythium</taxon>
    </lineage>
</organism>
<dbReference type="GO" id="GO:0016491">
    <property type="term" value="F:oxidoreductase activity"/>
    <property type="evidence" value="ECO:0007669"/>
    <property type="project" value="InterPro"/>
</dbReference>
<evidence type="ECO:0000313" key="7">
    <source>
        <dbReference type="EMBL" id="KAJ0406812.1"/>
    </source>
</evidence>
<dbReference type="PRINTS" id="PR00092">
    <property type="entry name" value="TYROSINASE"/>
</dbReference>
<dbReference type="AlphaFoldDB" id="A0AAD5M6X4"/>
<name>A0AAD5M6X4_PYTIN</name>
<reference evidence="7" key="1">
    <citation type="submission" date="2021-12" db="EMBL/GenBank/DDBJ databases">
        <title>Prjna785345.</title>
        <authorList>
            <person name="Rujirawat T."/>
            <person name="Krajaejun T."/>
        </authorList>
    </citation>
    <scope>NUCLEOTIDE SEQUENCE</scope>
    <source>
        <strain evidence="7">Pi057C3</strain>
    </source>
</reference>
<dbReference type="PANTHER" id="PTHR11474">
    <property type="entry name" value="TYROSINASE FAMILY MEMBER"/>
    <property type="match status" value="1"/>
</dbReference>
<feature type="signal peptide" evidence="4">
    <location>
        <begin position="1"/>
        <end position="16"/>
    </location>
</feature>
<feature type="domain" description="Tyrosinase copper-binding" evidence="6">
    <location>
        <begin position="248"/>
        <end position="259"/>
    </location>
</feature>
<dbReference type="GO" id="GO:0046872">
    <property type="term" value="F:metal ion binding"/>
    <property type="evidence" value="ECO:0007669"/>
    <property type="project" value="UniProtKB-KW"/>
</dbReference>
<evidence type="ECO:0000259" key="6">
    <source>
        <dbReference type="PROSITE" id="PS00498"/>
    </source>
</evidence>
<dbReference type="PROSITE" id="PS00497">
    <property type="entry name" value="TYROSINASE_1"/>
    <property type="match status" value="1"/>
</dbReference>
<evidence type="ECO:0000256" key="1">
    <source>
        <dbReference type="ARBA" id="ARBA00022723"/>
    </source>
</evidence>
<keyword evidence="2" id="KW-0186">Copper</keyword>
<dbReference type="Pfam" id="PF00264">
    <property type="entry name" value="Tyrosinase"/>
    <property type="match status" value="1"/>
</dbReference>
<dbReference type="PROSITE" id="PS00498">
    <property type="entry name" value="TYROSINASE_2"/>
    <property type="match status" value="1"/>
</dbReference>
<evidence type="ECO:0000313" key="8">
    <source>
        <dbReference type="Proteomes" id="UP001209570"/>
    </source>
</evidence>
<dbReference type="PANTHER" id="PTHR11474:SF126">
    <property type="entry name" value="TYROSINASE-LIKE PROTEIN TYR-1-RELATED"/>
    <property type="match status" value="1"/>
</dbReference>
<feature type="chain" id="PRO_5041902085" description="Tyrosinase copper-binding domain-containing protein" evidence="4">
    <location>
        <begin position="17"/>
        <end position="530"/>
    </location>
</feature>
<dbReference type="EMBL" id="JAKCXM010000028">
    <property type="protein sequence ID" value="KAJ0406812.1"/>
    <property type="molecule type" value="Genomic_DNA"/>
</dbReference>
<dbReference type="Proteomes" id="UP001209570">
    <property type="component" value="Unassembled WGS sequence"/>
</dbReference>
<comment type="caution">
    <text evidence="7">The sequence shown here is derived from an EMBL/GenBank/DDBJ whole genome shotgun (WGS) entry which is preliminary data.</text>
</comment>
<keyword evidence="4" id="KW-0732">Signal</keyword>
<evidence type="ECO:0000256" key="3">
    <source>
        <dbReference type="SAM" id="MobiDB-lite"/>
    </source>
</evidence>
<dbReference type="InterPro" id="IPR008922">
    <property type="entry name" value="Di-copper_centre_dom_sf"/>
</dbReference>
<evidence type="ECO:0000256" key="2">
    <source>
        <dbReference type="ARBA" id="ARBA00023008"/>
    </source>
</evidence>
<dbReference type="InterPro" id="IPR002227">
    <property type="entry name" value="Tyrosinase_Cu-bd"/>
</dbReference>
<dbReference type="Gene3D" id="1.10.1280.10">
    <property type="entry name" value="Di-copper center containing domain from catechol oxidase"/>
    <property type="match status" value="1"/>
</dbReference>
<feature type="region of interest" description="Disordered" evidence="3">
    <location>
        <begin position="386"/>
        <end position="417"/>
    </location>
</feature>
<dbReference type="SUPFAM" id="SSF48056">
    <property type="entry name" value="Di-copper centre-containing domain"/>
    <property type="match status" value="1"/>
</dbReference>
<sequence length="530" mass="59265">MVRMFLIGLLLGVASSMLGLFDPAVADAACGIRIRKSYDRLTLDERRLYRRALQLAMDRGHYIKFVEMHTERMSEMEAHRVCMFTYWHRYFLLGFENMLRSLGPEFECITVPYWDEMQHNARFLANVCNNMERCAPIVRDMGGSSSGPFMGITINGAYVAGDRCVNSPPLSSFCESSSRTGSACARCLPRGNLQRVGFPSATSFASVYRQVFTSGAFVSTGQSVEEGMHNSLHAIMGGAMATFQSPSDPLFWSHHAYVDLLLTIYLRCRVGLGRLTDDQKKNNPHAFVRCPHREDPGVFTSDSTVTMRAGEFGIKPVQVNTAGQSLFPFFRNVPSRYYQLADITQLGDVRYTYQIGGLVGMLGMQCDASMPVRRRLESSHLRCKTDLDDGHDADAPESEASNTTLTGEFYLDDDDDKDDGTVKVQAWVDDVRQALQARDPAITKDDEARELEKMICMFYETCRGGIHDYSDTFKRAFNVTAPPPCKPIVDAIKAANSSSCAQLRLPDWKERTVKYFPCDPSDGAYLVGGN</sequence>
<feature type="domain" description="Tyrosinase copper-binding" evidence="5">
    <location>
        <begin position="79"/>
        <end position="96"/>
    </location>
</feature>
<evidence type="ECO:0000259" key="5">
    <source>
        <dbReference type="PROSITE" id="PS00497"/>
    </source>
</evidence>
<evidence type="ECO:0000256" key="4">
    <source>
        <dbReference type="SAM" id="SignalP"/>
    </source>
</evidence>
<protein>
    <recommendedName>
        <fullName evidence="5 6">Tyrosinase copper-binding domain-containing protein</fullName>
    </recommendedName>
</protein>
<keyword evidence="8" id="KW-1185">Reference proteome</keyword>
<dbReference type="InterPro" id="IPR050316">
    <property type="entry name" value="Tyrosinase/Hemocyanin"/>
</dbReference>
<keyword evidence="1" id="KW-0479">Metal-binding</keyword>
<proteinExistence type="predicted"/>